<evidence type="ECO:0000313" key="3">
    <source>
        <dbReference type="Proteomes" id="UP001634394"/>
    </source>
</evidence>
<keyword evidence="1" id="KW-0472">Membrane</keyword>
<dbReference type="Proteomes" id="UP001634394">
    <property type="component" value="Unassembled WGS sequence"/>
</dbReference>
<feature type="transmembrane region" description="Helical" evidence="1">
    <location>
        <begin position="14"/>
        <end position="31"/>
    </location>
</feature>
<organism evidence="2 3">
    <name type="scientific">Sinanodonta woodiana</name>
    <name type="common">Chinese pond mussel</name>
    <name type="synonym">Anodonta woodiana</name>
    <dbReference type="NCBI Taxonomy" id="1069815"/>
    <lineage>
        <taxon>Eukaryota</taxon>
        <taxon>Metazoa</taxon>
        <taxon>Spiralia</taxon>
        <taxon>Lophotrochozoa</taxon>
        <taxon>Mollusca</taxon>
        <taxon>Bivalvia</taxon>
        <taxon>Autobranchia</taxon>
        <taxon>Heteroconchia</taxon>
        <taxon>Palaeoheterodonta</taxon>
        <taxon>Unionida</taxon>
        <taxon>Unionoidea</taxon>
        <taxon>Unionidae</taxon>
        <taxon>Unioninae</taxon>
        <taxon>Sinanodonta</taxon>
    </lineage>
</organism>
<keyword evidence="1" id="KW-0812">Transmembrane</keyword>
<accession>A0ABD3WIL7</accession>
<dbReference type="EMBL" id="JBJQND010000006">
    <property type="protein sequence ID" value="KAL3873176.1"/>
    <property type="molecule type" value="Genomic_DNA"/>
</dbReference>
<gene>
    <name evidence="2" type="ORF">ACJMK2_036324</name>
</gene>
<comment type="caution">
    <text evidence="2">The sequence shown here is derived from an EMBL/GenBank/DDBJ whole genome shotgun (WGS) entry which is preliminary data.</text>
</comment>
<keyword evidence="3" id="KW-1185">Reference proteome</keyword>
<dbReference type="AlphaFoldDB" id="A0ABD3WIL7"/>
<keyword evidence="1" id="KW-1133">Transmembrane helix</keyword>
<protein>
    <recommendedName>
        <fullName evidence="4">Nucleotide-diphospho-sugar transferase domain-containing protein</fullName>
    </recommendedName>
</protein>
<name>A0ABD3WIL7_SINWO</name>
<reference evidence="2 3" key="1">
    <citation type="submission" date="2024-11" db="EMBL/GenBank/DDBJ databases">
        <title>Chromosome-level genome assembly of the freshwater bivalve Anodonta woodiana.</title>
        <authorList>
            <person name="Chen X."/>
        </authorList>
    </citation>
    <scope>NUCLEOTIDE SEQUENCE [LARGE SCALE GENOMIC DNA]</scope>
    <source>
        <strain evidence="2">MN2024</strain>
        <tissue evidence="2">Gills</tissue>
    </source>
</reference>
<evidence type="ECO:0000256" key="1">
    <source>
        <dbReference type="SAM" id="Phobius"/>
    </source>
</evidence>
<proteinExistence type="predicted"/>
<evidence type="ECO:0000313" key="2">
    <source>
        <dbReference type="EMBL" id="KAL3873176.1"/>
    </source>
</evidence>
<evidence type="ECO:0008006" key="4">
    <source>
        <dbReference type="Google" id="ProtNLM"/>
    </source>
</evidence>
<sequence length="425" mass="50217">MAVTQLKILTKSKLIIYLVLVGFGIASFMYIDHVHMRGHYAASSIREWNIRFPGIGNWFSNPKMQTNLNFYDLELYLRMYNKEFKKYENVLVPSMRYFWPGNVSMVIVLDAENVEDKKLGQTLPNKYPYPRVEYQDPIDPSIYHGKGHERMQRDFFYPETKVKKKYVGFLDTDTVFVTRVTPDLLFEDGKPVIIANYGECGTPWWNGAAKTTAEIYKAKEIMRCMSFFPVIIKVDHVVEVRKYIENLHGKPFDEVFKQFSETAIAQFNIMCQYLWNFHRDEYKFYFHVRSSIPGKWNGEGSIPEKESFEFYKTNINDSQKVPKARSSIHYRYHDNWEDFNTYKNVVKKGICYSGGFDLCPEQCKQFNRTALQKELFYFEANDWSWDPRCVDEQKKHYAKVDELRDSEAEKALQEGCAEVDKLSFN</sequence>